<dbReference type="Pfam" id="PF06775">
    <property type="entry name" value="Seipin"/>
    <property type="match status" value="1"/>
</dbReference>
<comment type="subcellular location">
    <subcellularLocation>
        <location evidence="1">Endoplasmic reticulum membrane</location>
        <topology evidence="1">Multi-pass membrane protein</topology>
    </subcellularLocation>
</comment>
<accession>A0A6S6A9N2</accession>
<dbReference type="GO" id="GO:0140042">
    <property type="term" value="P:lipid droplet formation"/>
    <property type="evidence" value="ECO:0007669"/>
    <property type="project" value="UniProtKB-ARBA"/>
</dbReference>
<keyword evidence="3" id="KW-0256">Endoplasmic reticulum</keyword>
<proteinExistence type="evidence at transcript level"/>
<keyword evidence="5" id="KW-0443">Lipid metabolism</keyword>
<dbReference type="CDD" id="cd23995">
    <property type="entry name" value="Seipin_BSCL2_like"/>
    <property type="match status" value="1"/>
</dbReference>
<sequence length="387" mass="43273">MEEHRKEGFFLPTSVAKLISFQTDLIYNGLVSLFSSIHSLFSVATESYHRAEETKDSVESAVQRAPSQSTHGSALLLKKLGLCFLSVAYVCMVMILALILAAVVGVALVRLWVEEPVSVKENLHFDYTEAHPTAVFLFNGVRSFKGHLKKKQISVPVGHSFFASLVLVMPESDFNRELGVFQLTAELISVNGNVIAKSSQPCMLRFRSSPIRLARTFMMGVPLVLGISGETQNINVEILRHKEDYRRSNAIRVTLHPRAGTSSLPQLYEADIVIKSHLPWTKELVRNWKWTFYVWVSLYVYIVLLVSLLCCYRPLVFLVTPEYFNDHRVSELTREEPGQLGDESEHGGVPETIVGSSASSISMTAREDVTSVVMEDEVEDSESVCIG</sequence>
<evidence type="ECO:0000256" key="6">
    <source>
        <dbReference type="ARBA" id="ARBA00023136"/>
    </source>
</evidence>
<gene>
    <name evidence="8" type="primary">Glyma09g38570</name>
</gene>
<evidence type="ECO:0000256" key="7">
    <source>
        <dbReference type="SAM" id="Phobius"/>
    </source>
</evidence>
<dbReference type="EMBL" id="LC516406">
    <property type="protein sequence ID" value="BBU25287.1"/>
    <property type="molecule type" value="mRNA"/>
</dbReference>
<dbReference type="GO" id="GO:0005789">
    <property type="term" value="C:endoplasmic reticulum membrane"/>
    <property type="evidence" value="ECO:0007669"/>
    <property type="project" value="UniProtKB-SubCell"/>
</dbReference>
<evidence type="ECO:0000256" key="1">
    <source>
        <dbReference type="ARBA" id="ARBA00004477"/>
    </source>
</evidence>
<feature type="transmembrane region" description="Helical" evidence="7">
    <location>
        <begin position="80"/>
        <end position="113"/>
    </location>
</feature>
<dbReference type="PANTHER" id="PTHR21212">
    <property type="entry name" value="BERNARDINELLI-SEIP CONGENITAL LIPODYSTROPHY 2 HOMOLOG BSCL2 PROTEIN"/>
    <property type="match status" value="1"/>
</dbReference>
<keyword evidence="2 7" id="KW-0812">Transmembrane</keyword>
<keyword evidence="4 7" id="KW-1133">Transmembrane helix</keyword>
<dbReference type="InterPro" id="IPR009617">
    <property type="entry name" value="Seipin"/>
</dbReference>
<dbReference type="AlphaFoldDB" id="A0A6S6A9N2"/>
<feature type="transmembrane region" description="Helical" evidence="7">
    <location>
        <begin position="292"/>
        <end position="312"/>
    </location>
</feature>
<dbReference type="GO" id="GO:0006629">
    <property type="term" value="P:lipid metabolic process"/>
    <property type="evidence" value="ECO:0007669"/>
    <property type="project" value="UniProtKB-KW"/>
</dbReference>
<protein>
    <submittedName>
        <fullName evidence="8">Seipin 1A</fullName>
    </submittedName>
</protein>
<name>A0A6S6A9N2_SOYBN</name>
<evidence type="ECO:0000313" key="8">
    <source>
        <dbReference type="EMBL" id="BBU25287.1"/>
    </source>
</evidence>
<evidence type="ECO:0000256" key="3">
    <source>
        <dbReference type="ARBA" id="ARBA00022824"/>
    </source>
</evidence>
<evidence type="ECO:0000256" key="4">
    <source>
        <dbReference type="ARBA" id="ARBA00022989"/>
    </source>
</evidence>
<reference evidence="8" key="1">
    <citation type="submission" date="2019-12" db="EMBL/GenBank/DDBJ databases">
        <title>Overexpression of soybean SEIPIN1A gene improve oil accumulation and abiotic stress.</title>
        <authorList>
            <person name="Wang K."/>
            <person name="Yan F."/>
            <person name="Wang Q.Y."/>
            <person name="Li J.W."/>
        </authorList>
    </citation>
    <scope>NUCLEOTIDE SEQUENCE</scope>
</reference>
<organism evidence="8">
    <name type="scientific">Glycine max</name>
    <name type="common">Soybean</name>
    <name type="synonym">Glycine hispida</name>
    <dbReference type="NCBI Taxonomy" id="3847"/>
    <lineage>
        <taxon>Eukaryota</taxon>
        <taxon>Viridiplantae</taxon>
        <taxon>Streptophyta</taxon>
        <taxon>Embryophyta</taxon>
        <taxon>Tracheophyta</taxon>
        <taxon>Spermatophyta</taxon>
        <taxon>Magnoliopsida</taxon>
        <taxon>eudicotyledons</taxon>
        <taxon>Gunneridae</taxon>
        <taxon>Pentapetalae</taxon>
        <taxon>rosids</taxon>
        <taxon>fabids</taxon>
        <taxon>Fabales</taxon>
        <taxon>Fabaceae</taxon>
        <taxon>Papilionoideae</taxon>
        <taxon>50 kb inversion clade</taxon>
        <taxon>NPAAA clade</taxon>
        <taxon>indigoferoid/millettioid clade</taxon>
        <taxon>Phaseoleae</taxon>
        <taxon>Glycine</taxon>
        <taxon>Glycine subgen. Soja</taxon>
    </lineage>
</organism>
<evidence type="ECO:0000256" key="5">
    <source>
        <dbReference type="ARBA" id="ARBA00023098"/>
    </source>
</evidence>
<dbReference type="PANTHER" id="PTHR21212:SF5">
    <property type="entry name" value="SEIPIN-1"/>
    <property type="match status" value="1"/>
</dbReference>
<evidence type="ECO:0000256" key="2">
    <source>
        <dbReference type="ARBA" id="ARBA00022692"/>
    </source>
</evidence>
<keyword evidence="6 7" id="KW-0472">Membrane</keyword>